<name>A0A368EWD6_ANCCA</name>
<evidence type="ECO:0000313" key="3">
    <source>
        <dbReference type="EMBL" id="RCN24003.1"/>
    </source>
</evidence>
<sequence>MDKEEEESDEDEAFLQSSLEIVNSLSRGDEVTHLTDHLKKPTHSFDSEATDCIYKALKIIAKGSQNNTLTSLTPSPCSSPSPDKLTATPETDTVLNEFASGDHSERNGLCLSPTKQIGNFLGDEEEIRTVMPVVPRLELEFSPTTSIQHSPLPTLREDFGAVDIPRLRSRLSDYSRCCHQCHVRKDTLNPADFLYLFLFGLGTALIFYYLYIPPLYQGPVI</sequence>
<dbReference type="OrthoDB" id="5868087at2759"/>
<keyword evidence="2" id="KW-1133">Transmembrane helix</keyword>
<proteinExistence type="predicted"/>
<protein>
    <submittedName>
        <fullName evidence="3">Uncharacterized protein</fullName>
    </submittedName>
</protein>
<dbReference type="EMBL" id="JOJR01024462">
    <property type="protein sequence ID" value="RCN24003.1"/>
    <property type="molecule type" value="Genomic_DNA"/>
</dbReference>
<keyword evidence="4" id="KW-1185">Reference proteome</keyword>
<feature type="transmembrane region" description="Helical" evidence="2">
    <location>
        <begin position="193"/>
        <end position="212"/>
    </location>
</feature>
<organism evidence="3 4">
    <name type="scientific">Ancylostoma caninum</name>
    <name type="common">Dog hookworm</name>
    <dbReference type="NCBI Taxonomy" id="29170"/>
    <lineage>
        <taxon>Eukaryota</taxon>
        <taxon>Metazoa</taxon>
        <taxon>Ecdysozoa</taxon>
        <taxon>Nematoda</taxon>
        <taxon>Chromadorea</taxon>
        <taxon>Rhabditida</taxon>
        <taxon>Rhabditina</taxon>
        <taxon>Rhabditomorpha</taxon>
        <taxon>Strongyloidea</taxon>
        <taxon>Ancylostomatidae</taxon>
        <taxon>Ancylostomatinae</taxon>
        <taxon>Ancylostoma</taxon>
    </lineage>
</organism>
<feature type="region of interest" description="Disordered" evidence="1">
    <location>
        <begin position="68"/>
        <end position="88"/>
    </location>
</feature>
<reference evidence="3 4" key="1">
    <citation type="submission" date="2014-10" db="EMBL/GenBank/DDBJ databases">
        <title>Draft genome of the hookworm Ancylostoma caninum.</title>
        <authorList>
            <person name="Mitreva M."/>
        </authorList>
    </citation>
    <scope>NUCLEOTIDE SEQUENCE [LARGE SCALE GENOMIC DNA]</scope>
    <source>
        <strain evidence="3 4">Baltimore</strain>
    </source>
</reference>
<comment type="caution">
    <text evidence="3">The sequence shown here is derived from an EMBL/GenBank/DDBJ whole genome shotgun (WGS) entry which is preliminary data.</text>
</comment>
<evidence type="ECO:0000256" key="2">
    <source>
        <dbReference type="SAM" id="Phobius"/>
    </source>
</evidence>
<feature type="compositionally biased region" description="Low complexity" evidence="1">
    <location>
        <begin position="68"/>
        <end position="82"/>
    </location>
</feature>
<gene>
    <name evidence="3" type="ORF">ANCCAN_30308</name>
</gene>
<accession>A0A368EWD6</accession>
<keyword evidence="2" id="KW-0472">Membrane</keyword>
<keyword evidence="2" id="KW-0812">Transmembrane</keyword>
<dbReference type="Proteomes" id="UP000252519">
    <property type="component" value="Unassembled WGS sequence"/>
</dbReference>
<dbReference type="AlphaFoldDB" id="A0A368EWD6"/>
<evidence type="ECO:0000256" key="1">
    <source>
        <dbReference type="SAM" id="MobiDB-lite"/>
    </source>
</evidence>
<evidence type="ECO:0000313" key="4">
    <source>
        <dbReference type="Proteomes" id="UP000252519"/>
    </source>
</evidence>